<evidence type="ECO:0000313" key="2">
    <source>
        <dbReference type="Proteomes" id="UP001218170"/>
    </source>
</evidence>
<dbReference type="Proteomes" id="UP001218170">
    <property type="component" value="Unassembled WGS sequence"/>
</dbReference>
<gene>
    <name evidence="1" type="ORF">PUW80_12340</name>
</gene>
<accession>A0ABT5SLX5</accession>
<proteinExistence type="predicted"/>
<sequence>MTLTLRQPLTLLGMNLSLSWIERLAGSLDDEKRYRVGGARMDGWAGNERTRLTDAVRTASLGGAR</sequence>
<keyword evidence="2" id="KW-1185">Reference proteome</keyword>
<comment type="caution">
    <text evidence="1">The sequence shown here is derived from an EMBL/GenBank/DDBJ whole genome shotgun (WGS) entry which is preliminary data.</text>
</comment>
<evidence type="ECO:0000313" key="1">
    <source>
        <dbReference type="EMBL" id="MDD7963136.1"/>
    </source>
</evidence>
<organism evidence="1 2">
    <name type="scientific">Microbacterium thalli</name>
    <dbReference type="NCBI Taxonomy" id="3027921"/>
    <lineage>
        <taxon>Bacteria</taxon>
        <taxon>Bacillati</taxon>
        <taxon>Actinomycetota</taxon>
        <taxon>Actinomycetes</taxon>
        <taxon>Micrococcales</taxon>
        <taxon>Microbacteriaceae</taxon>
        <taxon>Microbacterium</taxon>
    </lineage>
</organism>
<dbReference type="RefSeq" id="WP_274264807.1">
    <property type="nucleotide sequence ID" value="NZ_JAQZCI010000003.1"/>
</dbReference>
<reference evidence="1 2" key="1">
    <citation type="submission" date="2023-02" db="EMBL/GenBank/DDBJ databases">
        <title>Study of novel species of the Microbacterium genus.</title>
        <authorList>
            <person name="Arroyo-Herrera I."/>
            <person name="Roman-Ponce B."/>
            <person name="Vasquez-Murrieta M.S."/>
        </authorList>
    </citation>
    <scope>NUCLEOTIDE SEQUENCE [LARGE SCALE GENOMIC DNA]</scope>
    <source>
        <strain evidence="1 2">NE1TT3</strain>
    </source>
</reference>
<name>A0ABT5SLX5_9MICO</name>
<dbReference type="EMBL" id="JAQZCI010000003">
    <property type="protein sequence ID" value="MDD7963136.1"/>
    <property type="molecule type" value="Genomic_DNA"/>
</dbReference>
<protein>
    <submittedName>
        <fullName evidence="1">Uncharacterized protein</fullName>
    </submittedName>
</protein>